<organism evidence="3 4">
    <name type="scientific">Clostridium beijerinckii</name>
    <name type="common">Clostridium MP</name>
    <dbReference type="NCBI Taxonomy" id="1520"/>
    <lineage>
        <taxon>Bacteria</taxon>
        <taxon>Bacillati</taxon>
        <taxon>Bacillota</taxon>
        <taxon>Clostridia</taxon>
        <taxon>Eubacteriales</taxon>
        <taxon>Clostridiaceae</taxon>
        <taxon>Clostridium</taxon>
    </lineage>
</organism>
<dbReference type="PANTHER" id="PTHR40047">
    <property type="entry name" value="UPF0703 PROTEIN YCGQ"/>
    <property type="match status" value="1"/>
</dbReference>
<dbReference type="AlphaFoldDB" id="A0A0B5QRZ6"/>
<dbReference type="SUPFAM" id="SSF52540">
    <property type="entry name" value="P-loop containing nucleoside triphosphate hydrolases"/>
    <property type="match status" value="1"/>
</dbReference>
<dbReference type="PANTHER" id="PTHR40047:SF1">
    <property type="entry name" value="UPF0703 PROTEIN YCGQ"/>
    <property type="match status" value="1"/>
</dbReference>
<evidence type="ECO:0000313" key="4">
    <source>
        <dbReference type="Proteomes" id="UP000031866"/>
    </source>
</evidence>
<dbReference type="Proteomes" id="UP000031866">
    <property type="component" value="Chromosome"/>
</dbReference>
<name>A0A0B5QRZ6_CLOBE</name>
<reference evidence="4" key="1">
    <citation type="submission" date="2014-12" db="EMBL/GenBank/DDBJ databases">
        <title>Genome sequence of Clostridium beijerinckii strain 59B.</title>
        <authorList>
            <person name="Little G.T."/>
            <person name="Minton N.P."/>
        </authorList>
    </citation>
    <scope>NUCLEOTIDE SEQUENCE [LARGE SCALE GENOMIC DNA]</scope>
    <source>
        <strain evidence="4">59B</strain>
    </source>
</reference>
<dbReference type="InterPro" id="IPR048447">
    <property type="entry name" value="DUF1980_C"/>
</dbReference>
<dbReference type="RefSeq" id="WP_041897149.1">
    <property type="nucleotide sequence ID" value="NZ_CP010086.2"/>
</dbReference>
<evidence type="ECO:0000259" key="1">
    <source>
        <dbReference type="Pfam" id="PF02492"/>
    </source>
</evidence>
<dbReference type="InterPro" id="IPR052955">
    <property type="entry name" value="UPF0703_membrane_permease"/>
</dbReference>
<dbReference type="Pfam" id="PF21537">
    <property type="entry name" value="DUF1980_C"/>
    <property type="match status" value="1"/>
</dbReference>
<dbReference type="Gene3D" id="3.40.50.300">
    <property type="entry name" value="P-loop containing nucleotide triphosphate hydrolases"/>
    <property type="match status" value="1"/>
</dbReference>
<dbReference type="OrthoDB" id="9770408at2"/>
<evidence type="ECO:0000259" key="2">
    <source>
        <dbReference type="Pfam" id="PF21537"/>
    </source>
</evidence>
<gene>
    <name evidence="3" type="ORF">LF65_03066</name>
</gene>
<dbReference type="KEGG" id="cbei:LF65_03066"/>
<feature type="domain" description="CobW/HypB/UreG nucleotide-binding" evidence="1">
    <location>
        <begin position="5"/>
        <end position="171"/>
    </location>
</feature>
<dbReference type="STRING" id="1520.LF65_03066"/>
<dbReference type="EMBL" id="CP010086">
    <property type="protein sequence ID" value="AJG99633.1"/>
    <property type="molecule type" value="Genomic_DNA"/>
</dbReference>
<evidence type="ECO:0000313" key="3">
    <source>
        <dbReference type="EMBL" id="AJG99633.1"/>
    </source>
</evidence>
<feature type="domain" description="DUF1980" evidence="2">
    <location>
        <begin position="191"/>
        <end position="311"/>
    </location>
</feature>
<sequence length="312" mass="36790">MTDVPVFLITGFLESGKTTFIKEIFNDPEFYDGEKILLIVCENGVEEYEVEFLKKHNANIVSISDIEEFTELALKEFNQKYKPTKVVLEYNGMWQFDIFDNVKFSDRWEIAQIITTIDASTFENYMSNMKSLLIEQFKNSDLIIFNRCNDKTNKLKFRNSVKAINSRANMMFELENGEIDDSPLELPFDIHKKVIEFKDYDYGGWYLDATEYPEKYEGKNIRVKGLAYSNPKYPKGVFAFGRNAMTCCEDDISFLGILCQTSKVFNFKDKEWIELEGIIHKKYIQQEQREIPYIVVQDYKKIDELEEELVYF</sequence>
<accession>A0A0B5QRZ6</accession>
<proteinExistence type="predicted"/>
<dbReference type="InterPro" id="IPR003495">
    <property type="entry name" value="CobW/HypB/UreG_nucleotide-bd"/>
</dbReference>
<dbReference type="Pfam" id="PF02492">
    <property type="entry name" value="cobW"/>
    <property type="match status" value="1"/>
</dbReference>
<protein>
    <submittedName>
        <fullName evidence="3">GTPase</fullName>
    </submittedName>
</protein>
<dbReference type="InterPro" id="IPR027417">
    <property type="entry name" value="P-loop_NTPase"/>
</dbReference>